<comment type="caution">
    <text evidence="1">The sequence shown here is derived from an EMBL/GenBank/DDBJ whole genome shotgun (WGS) entry which is preliminary data.</text>
</comment>
<proteinExistence type="predicted"/>
<organism evidence="1 2">
    <name type="scientific">Kaistella antarctica</name>
    <dbReference type="NCBI Taxonomy" id="266748"/>
    <lineage>
        <taxon>Bacteria</taxon>
        <taxon>Pseudomonadati</taxon>
        <taxon>Bacteroidota</taxon>
        <taxon>Flavobacteriia</taxon>
        <taxon>Flavobacteriales</taxon>
        <taxon>Weeksellaceae</taxon>
        <taxon>Chryseobacterium group</taxon>
        <taxon>Kaistella</taxon>
    </lineage>
</organism>
<accession>A0ABR4U075</accession>
<evidence type="ECO:0000313" key="2">
    <source>
        <dbReference type="Proteomes" id="UP000028349"/>
    </source>
</evidence>
<keyword evidence="2" id="KW-1185">Reference proteome</keyword>
<dbReference type="Proteomes" id="UP000028349">
    <property type="component" value="Unassembled WGS sequence"/>
</dbReference>
<evidence type="ECO:0000313" key="1">
    <source>
        <dbReference type="EMBL" id="KEY19583.1"/>
    </source>
</evidence>
<reference evidence="1 2" key="1">
    <citation type="submission" date="2014-07" db="EMBL/GenBank/DDBJ databases">
        <authorList>
            <person name="Pisani N.G."/>
            <person name="Newman J.D."/>
        </authorList>
    </citation>
    <scope>NUCLEOTIDE SEQUENCE [LARGE SCALE GENOMIC DNA]</scope>
    <source>
        <strain evidence="1 2">LMG 24720</strain>
    </source>
</reference>
<protein>
    <submittedName>
        <fullName evidence="1">Uncharacterized protein</fullName>
    </submittedName>
</protein>
<gene>
    <name evidence="1" type="ORF">HY04_14430</name>
</gene>
<sequence>MSLVFGQHEFKIFNPKPAAARALDMAFSTDQNRFIFHYLSAELNFSQFKAGVYFGEIFSKRLNAGNY</sequence>
<name>A0ABR4U075_9FLAO</name>
<dbReference type="EMBL" id="JPEP01000002">
    <property type="protein sequence ID" value="KEY19583.1"/>
    <property type="molecule type" value="Genomic_DNA"/>
</dbReference>